<dbReference type="Pfam" id="PF00990">
    <property type="entry name" value="GGDEF"/>
    <property type="match status" value="1"/>
</dbReference>
<evidence type="ECO:0000313" key="3">
    <source>
        <dbReference type="Proteomes" id="UP000009234"/>
    </source>
</evidence>
<reference evidence="3" key="1">
    <citation type="submission" date="2011-05" db="EMBL/GenBank/DDBJ databases">
        <title>Complete sequence of Desulfotomaculum ruminis DSM 2154.</title>
        <authorList>
            <person name="Lucas S."/>
            <person name="Copeland A."/>
            <person name="Lapidus A."/>
            <person name="Cheng J.-F."/>
            <person name="Goodwin L."/>
            <person name="Pitluck S."/>
            <person name="Lu M."/>
            <person name="Detter J.C."/>
            <person name="Han C."/>
            <person name="Tapia R."/>
            <person name="Land M."/>
            <person name="Hauser L."/>
            <person name="Kyrpides N."/>
            <person name="Ivanova N."/>
            <person name="Mikhailova N."/>
            <person name="Pagani I."/>
            <person name="Stams A.J.M."/>
            <person name="Plugge C.M."/>
            <person name="Muyzer G."/>
            <person name="Kuever J."/>
            <person name="Parshina S.N."/>
            <person name="Ivanova A.E."/>
            <person name="Nazina T.N."/>
            <person name="Brambilla E."/>
            <person name="Spring S."/>
            <person name="Klenk H.-P."/>
            <person name="Woyke T."/>
        </authorList>
    </citation>
    <scope>NUCLEOTIDE SEQUENCE [LARGE SCALE GENOMIC DNA]</scope>
    <source>
        <strain evidence="3">ATCC 23193 / DSM 2154 / NCIB 8452 / DL</strain>
    </source>
</reference>
<protein>
    <submittedName>
        <fullName evidence="2">Diguanylate cyclase</fullName>
    </submittedName>
</protein>
<dbReference type="KEGG" id="dru:Desru_1589"/>
<sequence>MDDESQKTLAAIQAVLERLLSGKQCGTMEVHSPIPEFQKLVGQINQLIQNISEMNRLAIDLSQGKLDGPIPPRHNYMAGPLKQLHSQLSTLTWSWQQLRSGYIVSKLENTGQLFDAFNELIDQVAAASTREENSAASNTPTSFNSWRYHQILQTLDMLHILVLEVDSGGRVVYANRPAKEILGDIEYISEQTESNVLGLIAINKEENNFPVFREIYEDSSNTWYRVTSDRCLLPNGQVFFFNTIEDISEWKINEYQLKMSARVDAMTGTYNRKAGLEELEEILARARPVANCIAFIDIDGLKNINDTYGHSEGDYTIKSIARVLLSSVRGSDIVCRYGGDEFLIIFENCTEEVAEKIITRMYEKLKKLDRKNLKSYALCFSYGIVPFSNCSNSAHKAADLLKLADQKMYQRKKQKSRKYKNPNLRDC</sequence>
<dbReference type="GO" id="GO:0043709">
    <property type="term" value="P:cell adhesion involved in single-species biofilm formation"/>
    <property type="evidence" value="ECO:0007669"/>
    <property type="project" value="TreeGrafter"/>
</dbReference>
<dbReference type="PANTHER" id="PTHR45138">
    <property type="entry name" value="REGULATORY COMPONENTS OF SENSORY TRANSDUCTION SYSTEM"/>
    <property type="match status" value="1"/>
</dbReference>
<dbReference type="eggNOG" id="COG2199">
    <property type="taxonomic scope" value="Bacteria"/>
</dbReference>
<dbReference type="InterPro" id="IPR043128">
    <property type="entry name" value="Rev_trsase/Diguanyl_cyclase"/>
</dbReference>
<dbReference type="SMART" id="SM00267">
    <property type="entry name" value="GGDEF"/>
    <property type="match status" value="1"/>
</dbReference>
<dbReference type="InterPro" id="IPR050469">
    <property type="entry name" value="Diguanylate_Cyclase"/>
</dbReference>
<reference evidence="2 3" key="2">
    <citation type="journal article" date="2012" name="Stand. Genomic Sci.">
        <title>Complete genome sequence of the sulfate-reducing firmicute Desulfotomaculum ruminis type strain (DL(T)).</title>
        <authorList>
            <person name="Spring S."/>
            <person name="Visser M."/>
            <person name="Lu M."/>
            <person name="Copeland A."/>
            <person name="Lapidus A."/>
            <person name="Lucas S."/>
            <person name="Cheng J.F."/>
            <person name="Han C."/>
            <person name="Tapia R."/>
            <person name="Goodwin L.A."/>
            <person name="Pitluck S."/>
            <person name="Ivanova N."/>
            <person name="Land M."/>
            <person name="Hauser L."/>
            <person name="Larimer F."/>
            <person name="Rohde M."/>
            <person name="Goker M."/>
            <person name="Detter J.C."/>
            <person name="Kyrpides N.C."/>
            <person name="Woyke T."/>
            <person name="Schaap P.J."/>
            <person name="Plugge C.M."/>
            <person name="Muyzer G."/>
            <person name="Kuever J."/>
            <person name="Pereira I.A."/>
            <person name="Parshina S.N."/>
            <person name="Bernier-Latmani R."/>
            <person name="Stams A.J."/>
            <person name="Klenk H.P."/>
        </authorList>
    </citation>
    <scope>NUCLEOTIDE SEQUENCE [LARGE SCALE GENOMIC DNA]</scope>
    <source>
        <strain evidence="3">ATCC 23193 / DSM 2154 / NCIB 8452 / DL</strain>
    </source>
</reference>
<dbReference type="NCBIfam" id="TIGR00254">
    <property type="entry name" value="GGDEF"/>
    <property type="match status" value="1"/>
</dbReference>
<dbReference type="PANTHER" id="PTHR45138:SF23">
    <property type="entry name" value="SIGNALING PROTEIN"/>
    <property type="match status" value="1"/>
</dbReference>
<feature type="domain" description="GGDEF" evidence="1">
    <location>
        <begin position="289"/>
        <end position="424"/>
    </location>
</feature>
<dbReference type="STRING" id="696281.Desru_1589"/>
<evidence type="ECO:0000259" key="1">
    <source>
        <dbReference type="PROSITE" id="PS50887"/>
    </source>
</evidence>
<organism evidence="2 3">
    <name type="scientific">Desulforamulus ruminis (strain ATCC 23193 / DSM 2154 / NCIMB 8452 / DL)</name>
    <name type="common">Desulfotomaculum ruminis</name>
    <dbReference type="NCBI Taxonomy" id="696281"/>
    <lineage>
        <taxon>Bacteria</taxon>
        <taxon>Bacillati</taxon>
        <taxon>Bacillota</taxon>
        <taxon>Clostridia</taxon>
        <taxon>Eubacteriales</taxon>
        <taxon>Peptococcaceae</taxon>
        <taxon>Desulforamulus</taxon>
    </lineage>
</organism>
<gene>
    <name evidence="2" type="ordered locus">Desru_1589</name>
</gene>
<proteinExistence type="predicted"/>
<dbReference type="HOGENOM" id="CLU_670315_0_0_9"/>
<dbReference type="PROSITE" id="PS50887">
    <property type="entry name" value="GGDEF"/>
    <property type="match status" value="1"/>
</dbReference>
<dbReference type="Gene3D" id="3.30.70.270">
    <property type="match status" value="1"/>
</dbReference>
<dbReference type="SUPFAM" id="SSF55073">
    <property type="entry name" value="Nucleotide cyclase"/>
    <property type="match status" value="1"/>
</dbReference>
<dbReference type="EMBL" id="CP002780">
    <property type="protein sequence ID" value="AEG59854.1"/>
    <property type="molecule type" value="Genomic_DNA"/>
</dbReference>
<dbReference type="InterPro" id="IPR029787">
    <property type="entry name" value="Nucleotide_cyclase"/>
</dbReference>
<dbReference type="CDD" id="cd01949">
    <property type="entry name" value="GGDEF"/>
    <property type="match status" value="1"/>
</dbReference>
<dbReference type="GO" id="GO:0005886">
    <property type="term" value="C:plasma membrane"/>
    <property type="evidence" value="ECO:0007669"/>
    <property type="project" value="TreeGrafter"/>
</dbReference>
<dbReference type="GO" id="GO:0052621">
    <property type="term" value="F:diguanylate cyclase activity"/>
    <property type="evidence" value="ECO:0007669"/>
    <property type="project" value="TreeGrafter"/>
</dbReference>
<dbReference type="InterPro" id="IPR000160">
    <property type="entry name" value="GGDEF_dom"/>
</dbReference>
<dbReference type="AlphaFoldDB" id="F6DRU3"/>
<dbReference type="RefSeq" id="WP_013841621.1">
    <property type="nucleotide sequence ID" value="NC_015589.1"/>
</dbReference>
<evidence type="ECO:0000313" key="2">
    <source>
        <dbReference type="EMBL" id="AEG59854.1"/>
    </source>
</evidence>
<dbReference type="OrthoDB" id="9783388at2"/>
<dbReference type="GO" id="GO:1902201">
    <property type="term" value="P:negative regulation of bacterial-type flagellum-dependent cell motility"/>
    <property type="evidence" value="ECO:0007669"/>
    <property type="project" value="TreeGrafter"/>
</dbReference>
<accession>F6DRU3</accession>
<dbReference type="Proteomes" id="UP000009234">
    <property type="component" value="Chromosome"/>
</dbReference>
<keyword evidence="3" id="KW-1185">Reference proteome</keyword>
<name>F6DRU3_DESRL</name>